<evidence type="ECO:0000313" key="1">
    <source>
        <dbReference type="EMBL" id="MCI4377107.1"/>
    </source>
</evidence>
<accession>A0ACC5WDF2</accession>
<protein>
    <submittedName>
        <fullName evidence="1">Uncharacterized protein</fullName>
    </submittedName>
</protein>
<comment type="caution">
    <text evidence="1">The sequence shown here is derived from an EMBL/GenBank/DDBJ whole genome shotgun (WGS) entry which is preliminary data.</text>
</comment>
<reference evidence="1 2" key="1">
    <citation type="journal article" date="2022" name="bioRxiv">
        <title>An ancient truncated duplication of the anti-Mullerian hormone receptor type 2 gene is a potential conserved master sex determinant in the Pangasiidae catfish family.</title>
        <authorList>
            <person name="Wen M."/>
            <person name="Pan Q."/>
            <person name="Jouanno E."/>
            <person name="Montfort J."/>
            <person name="Zahm M."/>
            <person name="Cabau C."/>
            <person name="Klopp C."/>
            <person name="Iampietro C."/>
            <person name="Roques C."/>
            <person name="Bouchez O."/>
            <person name="Castinel A."/>
            <person name="Donnadieu C."/>
            <person name="Parrinello H."/>
            <person name="Poncet C."/>
            <person name="Belmonte E."/>
            <person name="Gautier V."/>
            <person name="Avarre J.-C."/>
            <person name="Dugue R."/>
            <person name="Gustiano R."/>
            <person name="Ha T.T.T."/>
            <person name="Campet M."/>
            <person name="Sriphairoj K."/>
            <person name="Ribolli J."/>
            <person name="de Almeida F.L."/>
            <person name="Desvignes T."/>
            <person name="Postlethwait J.H."/>
            <person name="Bucao C.F."/>
            <person name="Robinson-Rechavi M."/>
            <person name="Bobe J."/>
            <person name="Herpin A."/>
            <person name="Guiguen Y."/>
        </authorList>
    </citation>
    <scope>NUCLEOTIDE SEQUENCE [LARGE SCALE GENOMIC DNA]</scope>
    <source>
        <strain evidence="1">YG-Dec2019</strain>
    </source>
</reference>
<keyword evidence="2" id="KW-1185">Reference proteome</keyword>
<evidence type="ECO:0000313" key="2">
    <source>
        <dbReference type="Proteomes" id="UP000829447"/>
    </source>
</evidence>
<dbReference type="EMBL" id="CM040457">
    <property type="protein sequence ID" value="MCI4377107.1"/>
    <property type="molecule type" value="Genomic_DNA"/>
</dbReference>
<name>A0ACC5WDF2_PANGG</name>
<sequence length="478" mass="53424">MEQAHSHGKTRSNGGWTTLHLASYFGQKDIVEELLKNGVEVNTQNDVGDTALHIAALCGRKEVVLLLLRYGACATLLNGCAQTPRDITDDDEVITMLEAAERREGRKLEERLLDAARDGDCGAVAQLLSKNRPPDINCKDSHGDTALHIAACRGHKKCVDVLVKSGASFNAVNKNGQSVLDVAKDDQTRFFLEKCQENTTCITARKFEGLLWKKSDFLSWNSHWVVLENGTVSWYCNQSDAACGDRRQGCKPLMKAQCVVKAWDKYFFTLKCCDGSVHHFKVSSRCAEPEITRKKWVDAMEEHAVYSAFCGSPDKTPVQEGEEEVAKEAMDLGDFVSHSLQAAESYQRMLESQVAMFVSMVKNEDNNDITVPELLKAKEICELCSETSSVLRHCVDLLSQREEVWSVKLEQEVEKNKILSEALQKLATEHHQLKLNLSTGRKSPTLSAFTEDEFYDAVSESEWDSSVRGRSVSVLRFS</sequence>
<proteinExistence type="predicted"/>
<dbReference type="Proteomes" id="UP000829447">
    <property type="component" value="Linkage Group LG4"/>
</dbReference>
<organism evidence="1 2">
    <name type="scientific">Pangasianodon gigas</name>
    <name type="common">Mekong giant catfish</name>
    <name type="synonym">Pangasius gigas</name>
    <dbReference type="NCBI Taxonomy" id="30993"/>
    <lineage>
        <taxon>Eukaryota</taxon>
        <taxon>Metazoa</taxon>
        <taxon>Chordata</taxon>
        <taxon>Craniata</taxon>
        <taxon>Vertebrata</taxon>
        <taxon>Euteleostomi</taxon>
        <taxon>Actinopterygii</taxon>
        <taxon>Neopterygii</taxon>
        <taxon>Teleostei</taxon>
        <taxon>Ostariophysi</taxon>
        <taxon>Siluriformes</taxon>
        <taxon>Pangasiidae</taxon>
        <taxon>Pangasianodon</taxon>
    </lineage>
</organism>
<gene>
    <name evidence="1" type="ORF">PGIGA_G00199850</name>
</gene>